<evidence type="ECO:0000256" key="7">
    <source>
        <dbReference type="ARBA" id="ARBA00022692"/>
    </source>
</evidence>
<feature type="transmembrane region" description="Helical" evidence="21">
    <location>
        <begin position="38"/>
        <end position="57"/>
    </location>
</feature>
<evidence type="ECO:0000256" key="13">
    <source>
        <dbReference type="ARBA" id="ARBA00023316"/>
    </source>
</evidence>
<feature type="transmembrane region" description="Helical" evidence="21">
    <location>
        <begin position="325"/>
        <end position="347"/>
    </location>
</feature>
<keyword evidence="9" id="KW-0573">Peptidoglycan synthesis</keyword>
<evidence type="ECO:0000256" key="4">
    <source>
        <dbReference type="ARBA" id="ARBA00022618"/>
    </source>
</evidence>
<keyword evidence="10 21" id="KW-1133">Transmembrane helix</keyword>
<dbReference type="AlphaFoldDB" id="A0A1F4ZCP2"/>
<evidence type="ECO:0000256" key="20">
    <source>
        <dbReference type="ARBA" id="ARBA00049902"/>
    </source>
</evidence>
<evidence type="ECO:0000256" key="12">
    <source>
        <dbReference type="ARBA" id="ARBA00023306"/>
    </source>
</evidence>
<feature type="transmembrane region" description="Helical" evidence="21">
    <location>
        <begin position="259"/>
        <end position="281"/>
    </location>
</feature>
<keyword evidence="4 22" id="KW-0132">Cell division</keyword>
<dbReference type="GO" id="GO:0032153">
    <property type="term" value="C:cell division site"/>
    <property type="evidence" value="ECO:0007669"/>
    <property type="project" value="TreeGrafter"/>
</dbReference>
<feature type="transmembrane region" description="Helical" evidence="21">
    <location>
        <begin position="126"/>
        <end position="145"/>
    </location>
</feature>
<evidence type="ECO:0000313" key="23">
    <source>
        <dbReference type="Proteomes" id="UP000177080"/>
    </source>
</evidence>
<dbReference type="GO" id="GO:0009252">
    <property type="term" value="P:peptidoglycan biosynthetic process"/>
    <property type="evidence" value="ECO:0007669"/>
    <property type="project" value="UniProtKB-KW"/>
</dbReference>
<dbReference type="PANTHER" id="PTHR30474">
    <property type="entry name" value="CELL CYCLE PROTEIN"/>
    <property type="match status" value="1"/>
</dbReference>
<keyword evidence="8" id="KW-0133">Cell shape</keyword>
<dbReference type="InterPro" id="IPR013437">
    <property type="entry name" value="FtsW"/>
</dbReference>
<proteinExistence type="inferred from homology"/>
<comment type="caution">
    <text evidence="22">The sequence shown here is derived from an EMBL/GenBank/DDBJ whole genome shotgun (WGS) entry which is preliminary data.</text>
</comment>
<protein>
    <recommendedName>
        <fullName evidence="17">Probable peptidoglycan glycosyltransferase FtsW</fullName>
        <ecNumber evidence="19">2.4.99.28</ecNumber>
    </recommendedName>
    <alternativeName>
        <fullName evidence="18">Cell division protein FtsW</fullName>
    </alternativeName>
    <alternativeName>
        <fullName evidence="15">Cell wall polymerase</fullName>
    </alternativeName>
    <alternativeName>
        <fullName evidence="14">Peptidoglycan polymerase</fullName>
    </alternativeName>
</protein>
<dbReference type="GO" id="GO:0005886">
    <property type="term" value="C:plasma membrane"/>
    <property type="evidence" value="ECO:0007669"/>
    <property type="project" value="UniProtKB-SubCell"/>
</dbReference>
<dbReference type="Proteomes" id="UP000177080">
    <property type="component" value="Unassembled WGS sequence"/>
</dbReference>
<evidence type="ECO:0000256" key="16">
    <source>
        <dbReference type="ARBA" id="ARBA00038053"/>
    </source>
</evidence>
<evidence type="ECO:0000256" key="21">
    <source>
        <dbReference type="SAM" id="Phobius"/>
    </source>
</evidence>
<sequence>MSHLIWLLTFILAAFGLLTIGSASTATALADFQDPWHYVKLQAIWVALGVISFVLVRKLPMSFFKKNSRWIYLGGLIALALVFIPGLGLKIAGARRWLGLGWFSFQPAEFAKLTLVIYLSRFFTDVNFKIPAFLWAVGLYCLLVISEPDLGTTLVLSGIGLLMFYVCSGRTKQLLLLAPLGLILSLLLIVISPYRLSRLKTYLNSSHDPQGSSYQIRQALIGLGSGGWLGTGLGQSRQKYEFLPAVTTDSIFVIVGEEFGFVGSVIVVSAFLFLVLIGLEISKVAPDKFTSHLAVGITGWIGLQTFLNLSAVTALVPLTGVPLPFISYGGSSVISLFIASGILANIAKGNTC</sequence>
<evidence type="ECO:0000256" key="18">
    <source>
        <dbReference type="ARBA" id="ARBA00041418"/>
    </source>
</evidence>
<keyword evidence="3" id="KW-1003">Cell membrane</keyword>
<comment type="pathway">
    <text evidence="2">Cell wall biogenesis; peptidoglycan biosynthesis.</text>
</comment>
<evidence type="ECO:0000256" key="2">
    <source>
        <dbReference type="ARBA" id="ARBA00004752"/>
    </source>
</evidence>
<accession>A0A1F4ZCP2</accession>
<dbReference type="GO" id="GO:0071555">
    <property type="term" value="P:cell wall organization"/>
    <property type="evidence" value="ECO:0007669"/>
    <property type="project" value="UniProtKB-KW"/>
</dbReference>
<evidence type="ECO:0000256" key="11">
    <source>
        <dbReference type="ARBA" id="ARBA00023136"/>
    </source>
</evidence>
<keyword evidence="11 21" id="KW-0472">Membrane</keyword>
<dbReference type="GO" id="GO:0008360">
    <property type="term" value="P:regulation of cell shape"/>
    <property type="evidence" value="ECO:0007669"/>
    <property type="project" value="UniProtKB-KW"/>
</dbReference>
<dbReference type="GO" id="GO:0015648">
    <property type="term" value="F:lipid-linked peptidoglycan transporter activity"/>
    <property type="evidence" value="ECO:0007669"/>
    <property type="project" value="TreeGrafter"/>
</dbReference>
<keyword evidence="12" id="KW-0131">Cell cycle</keyword>
<evidence type="ECO:0000256" key="6">
    <source>
        <dbReference type="ARBA" id="ARBA00022679"/>
    </source>
</evidence>
<comment type="catalytic activity">
    <reaction evidence="20">
        <text>[GlcNAc-(1-&gt;4)-Mur2Ac(oyl-L-Ala-gamma-D-Glu-L-Lys-D-Ala-D-Ala)](n)-di-trans,octa-cis-undecaprenyl diphosphate + beta-D-GlcNAc-(1-&gt;4)-Mur2Ac(oyl-L-Ala-gamma-D-Glu-L-Lys-D-Ala-D-Ala)-di-trans,octa-cis-undecaprenyl diphosphate = [GlcNAc-(1-&gt;4)-Mur2Ac(oyl-L-Ala-gamma-D-Glu-L-Lys-D-Ala-D-Ala)](n+1)-di-trans,octa-cis-undecaprenyl diphosphate + di-trans,octa-cis-undecaprenyl diphosphate + H(+)</text>
        <dbReference type="Rhea" id="RHEA:23708"/>
        <dbReference type="Rhea" id="RHEA-COMP:9602"/>
        <dbReference type="Rhea" id="RHEA-COMP:9603"/>
        <dbReference type="ChEBI" id="CHEBI:15378"/>
        <dbReference type="ChEBI" id="CHEBI:58405"/>
        <dbReference type="ChEBI" id="CHEBI:60033"/>
        <dbReference type="ChEBI" id="CHEBI:78435"/>
        <dbReference type="EC" id="2.4.99.28"/>
    </reaction>
</comment>
<dbReference type="InterPro" id="IPR001182">
    <property type="entry name" value="FtsW/RodA"/>
</dbReference>
<evidence type="ECO:0000256" key="8">
    <source>
        <dbReference type="ARBA" id="ARBA00022960"/>
    </source>
</evidence>
<feature type="transmembrane region" description="Helical" evidence="21">
    <location>
        <begin position="293"/>
        <end position="319"/>
    </location>
</feature>
<evidence type="ECO:0000256" key="17">
    <source>
        <dbReference type="ARBA" id="ARBA00041185"/>
    </source>
</evidence>
<dbReference type="NCBIfam" id="TIGR02614">
    <property type="entry name" value="ftsW"/>
    <property type="match status" value="1"/>
</dbReference>
<evidence type="ECO:0000256" key="19">
    <source>
        <dbReference type="ARBA" id="ARBA00044770"/>
    </source>
</evidence>
<evidence type="ECO:0000256" key="5">
    <source>
        <dbReference type="ARBA" id="ARBA00022676"/>
    </source>
</evidence>
<feature type="transmembrane region" description="Helical" evidence="21">
    <location>
        <begin position="69"/>
        <end position="88"/>
    </location>
</feature>
<dbReference type="GO" id="GO:0008955">
    <property type="term" value="F:peptidoglycan glycosyltransferase activity"/>
    <property type="evidence" value="ECO:0007669"/>
    <property type="project" value="UniProtKB-EC"/>
</dbReference>
<keyword evidence="5" id="KW-0328">Glycosyltransferase</keyword>
<feature type="transmembrane region" description="Helical" evidence="21">
    <location>
        <begin position="174"/>
        <end position="194"/>
    </location>
</feature>
<evidence type="ECO:0000256" key="1">
    <source>
        <dbReference type="ARBA" id="ARBA00004651"/>
    </source>
</evidence>
<evidence type="ECO:0000256" key="10">
    <source>
        <dbReference type="ARBA" id="ARBA00022989"/>
    </source>
</evidence>
<keyword evidence="7 21" id="KW-0812">Transmembrane</keyword>
<keyword evidence="6" id="KW-0808">Transferase</keyword>
<evidence type="ECO:0000313" key="22">
    <source>
        <dbReference type="EMBL" id="OGD03517.1"/>
    </source>
</evidence>
<comment type="similarity">
    <text evidence="16">Belongs to the SEDS family. FtsW subfamily.</text>
</comment>
<evidence type="ECO:0000256" key="3">
    <source>
        <dbReference type="ARBA" id="ARBA00022475"/>
    </source>
</evidence>
<gene>
    <name evidence="22" type="ORF">A2989_02575</name>
</gene>
<feature type="transmembrane region" description="Helical" evidence="21">
    <location>
        <begin position="151"/>
        <end position="167"/>
    </location>
</feature>
<evidence type="ECO:0000256" key="14">
    <source>
        <dbReference type="ARBA" id="ARBA00032370"/>
    </source>
</evidence>
<comment type="subcellular location">
    <subcellularLocation>
        <location evidence="1">Cell membrane</location>
        <topology evidence="1">Multi-pass membrane protein</topology>
    </subcellularLocation>
</comment>
<dbReference type="STRING" id="1797259.A2989_02575"/>
<evidence type="ECO:0000256" key="9">
    <source>
        <dbReference type="ARBA" id="ARBA00022984"/>
    </source>
</evidence>
<feature type="transmembrane region" description="Helical" evidence="21">
    <location>
        <begin position="100"/>
        <end position="119"/>
    </location>
</feature>
<reference evidence="22 23" key="1">
    <citation type="journal article" date="2016" name="Nat. Commun.">
        <title>Thousands of microbial genomes shed light on interconnected biogeochemical processes in an aquifer system.</title>
        <authorList>
            <person name="Anantharaman K."/>
            <person name="Brown C.T."/>
            <person name="Hug L.A."/>
            <person name="Sharon I."/>
            <person name="Castelle C.J."/>
            <person name="Probst A.J."/>
            <person name="Thomas B.C."/>
            <person name="Singh A."/>
            <person name="Wilkins M.J."/>
            <person name="Karaoz U."/>
            <person name="Brodie E.L."/>
            <person name="Williams K.H."/>
            <person name="Hubbard S.S."/>
            <person name="Banfield J.F."/>
        </authorList>
    </citation>
    <scope>NUCLEOTIDE SEQUENCE [LARGE SCALE GENOMIC DNA]</scope>
</reference>
<keyword evidence="13" id="KW-0961">Cell wall biogenesis/degradation</keyword>
<organism evidence="22 23">
    <name type="scientific">Candidatus Amesbacteria bacterium RIFCSPLOWO2_01_FULL_48_25</name>
    <dbReference type="NCBI Taxonomy" id="1797259"/>
    <lineage>
        <taxon>Bacteria</taxon>
        <taxon>Candidatus Amesiibacteriota</taxon>
    </lineage>
</organism>
<dbReference type="Pfam" id="PF01098">
    <property type="entry name" value="FTSW_RODA_SPOVE"/>
    <property type="match status" value="1"/>
</dbReference>
<dbReference type="PANTHER" id="PTHR30474:SF2">
    <property type="entry name" value="PEPTIDOGLYCAN GLYCOSYLTRANSFERASE FTSW-RELATED"/>
    <property type="match status" value="1"/>
</dbReference>
<dbReference type="GO" id="GO:0051301">
    <property type="term" value="P:cell division"/>
    <property type="evidence" value="ECO:0007669"/>
    <property type="project" value="UniProtKB-KW"/>
</dbReference>
<dbReference type="EC" id="2.4.99.28" evidence="19"/>
<name>A0A1F4ZCP2_9BACT</name>
<dbReference type="EMBL" id="MEXN01000006">
    <property type="protein sequence ID" value="OGD03517.1"/>
    <property type="molecule type" value="Genomic_DNA"/>
</dbReference>
<evidence type="ECO:0000256" key="15">
    <source>
        <dbReference type="ARBA" id="ARBA00033270"/>
    </source>
</evidence>